<evidence type="ECO:0000313" key="4">
    <source>
        <dbReference type="Proteomes" id="UP001476950"/>
    </source>
</evidence>
<dbReference type="Pfam" id="PF12965">
    <property type="entry name" value="DUF3854"/>
    <property type="match status" value="1"/>
</dbReference>
<dbReference type="SMART" id="SM00885">
    <property type="entry name" value="D5_N"/>
    <property type="match status" value="1"/>
</dbReference>
<keyword evidence="4" id="KW-1185">Reference proteome</keyword>
<sequence length="821" mass="92515">MNSKSESDRGVDSHDRSVHHESIQSHCTQLFAKSLTQAHRKELEASGLSEEQIKKVGHFSADAATAKKLVGIALPGLIFPYNDPANRPYLKKDGQPYYRLKPDWGTRKTEESPKYLSPKREGCRPYFSPLYPNWTKVLKSTKTDLWETEGEKKADCGSANGLPVIAFAGVDAWVDRYDRKTGHKLDTSRSLPELTIIKWATRRVNQCFDSDIIEKIPVQMALAKRAGALKQDGAIPYLILLPNEVDGAKNGLDDFVIRHGIEALKILAKAAKPTPVKIEEREVKDARGNKQKEYSCSLTLEEPQSHLKALMVWAVLKERWAYRPSIGWYEWQGTHWKLKTLEEFEADLTRFMDAQNWQKRSSGLITSVVRELKSRLQVRDQDWSSSSKVAFQNGTLELGLKQFIPTHNPFDRLIRLRPYAFDALAQCPTWLSFLAEAMEGDEERVQLIRAIFRYATLPRARDRKAEIEKSFDFLGQKGTGKGTTLEVLTNLVGSENIGSASVDTFKTDVGLGRLLDKDLAIDYDASGFLSNIGNYNKVVSNEPVEVKKLFQDTYTTRLGVVVIRAYNAFIGVPDGSEGLDRRLTIIPFRQQPKTIDTELSQKLEAELPGIFAWCYSMSASEMKQRLLTAGTIQAVAAMSIERFEANNPEFRFLCAVFPEGKASIKAGDVYSSYTHWCRENQHQPKSSVKFAPAIQALGCKRSEGKRHGNYYYTIPAMTTFDVTAHLGIVQRQLGDSYRDSSNPCTEGEGDSWGQFEPQSLQNLGEAKLKANGNKYEQKARIPPFKCLQLSPSLAQKGFQLSPNYLKLSLNYLKLSQLLFNC</sequence>
<evidence type="ECO:0000313" key="3">
    <source>
        <dbReference type="EMBL" id="MEP1061511.1"/>
    </source>
</evidence>
<comment type="caution">
    <text evidence="3">The sequence shown here is derived from an EMBL/GenBank/DDBJ whole genome shotgun (WGS) entry which is preliminary data.</text>
</comment>
<dbReference type="RefSeq" id="WP_190446791.1">
    <property type="nucleotide sequence ID" value="NZ_JAMPLM010000036.1"/>
</dbReference>
<evidence type="ECO:0000259" key="2">
    <source>
        <dbReference type="SMART" id="SM00885"/>
    </source>
</evidence>
<dbReference type="NCBIfam" id="TIGR01613">
    <property type="entry name" value="primase_Cterm"/>
    <property type="match status" value="1"/>
</dbReference>
<feature type="domain" description="Bacteriophage/plasmid primase P4 C-terminal" evidence="2">
    <location>
        <begin position="309"/>
        <end position="439"/>
    </location>
</feature>
<dbReference type="InterPro" id="IPR014818">
    <property type="entry name" value="Phage/plasmid_primase_P4_C"/>
</dbReference>
<dbReference type="Proteomes" id="UP001476950">
    <property type="component" value="Unassembled WGS sequence"/>
</dbReference>
<dbReference type="InterPro" id="IPR027417">
    <property type="entry name" value="P-loop_NTPase"/>
</dbReference>
<dbReference type="EMBL" id="JAMPLM010000036">
    <property type="protein sequence ID" value="MEP1061511.1"/>
    <property type="molecule type" value="Genomic_DNA"/>
</dbReference>
<feature type="compositionally biased region" description="Basic and acidic residues" evidence="1">
    <location>
        <begin position="1"/>
        <end position="23"/>
    </location>
</feature>
<dbReference type="InterPro" id="IPR006500">
    <property type="entry name" value="Helicase_put_C_phage/plasmid"/>
</dbReference>
<accession>A0ABV0KQI8</accession>
<feature type="region of interest" description="Disordered" evidence="1">
    <location>
        <begin position="1"/>
        <end position="24"/>
    </location>
</feature>
<organism evidence="3 4">
    <name type="scientific">Stenomitos frigidus AS-A4</name>
    <dbReference type="NCBI Taxonomy" id="2933935"/>
    <lineage>
        <taxon>Bacteria</taxon>
        <taxon>Bacillati</taxon>
        <taxon>Cyanobacteriota</taxon>
        <taxon>Cyanophyceae</taxon>
        <taxon>Leptolyngbyales</taxon>
        <taxon>Leptolyngbyaceae</taxon>
        <taxon>Stenomitos</taxon>
    </lineage>
</organism>
<name>A0ABV0KQI8_9CYAN</name>
<proteinExistence type="predicted"/>
<evidence type="ECO:0000256" key="1">
    <source>
        <dbReference type="SAM" id="MobiDB-lite"/>
    </source>
</evidence>
<gene>
    <name evidence="3" type="ORF">NDI38_24230</name>
</gene>
<dbReference type="InterPro" id="IPR024385">
    <property type="entry name" value="DUF3854"/>
</dbReference>
<reference evidence="3 4" key="1">
    <citation type="submission" date="2022-04" db="EMBL/GenBank/DDBJ databases">
        <title>Positive selection, recombination, and allopatry shape intraspecific diversity of widespread and dominant cyanobacteria.</title>
        <authorList>
            <person name="Wei J."/>
            <person name="Shu W."/>
            <person name="Hu C."/>
        </authorList>
    </citation>
    <scope>NUCLEOTIDE SEQUENCE [LARGE SCALE GENOMIC DNA]</scope>
    <source>
        <strain evidence="3 4">AS-A4</strain>
    </source>
</reference>
<dbReference type="Gene3D" id="3.40.50.300">
    <property type="entry name" value="P-loop containing nucleotide triphosphate hydrolases"/>
    <property type="match status" value="1"/>
</dbReference>
<dbReference type="Pfam" id="PF08706">
    <property type="entry name" value="D5_N"/>
    <property type="match status" value="1"/>
</dbReference>
<protein>
    <submittedName>
        <fullName evidence="3">Phage/plasmid primase, P4 family</fullName>
    </submittedName>
</protein>